<sequence>MHFVFISSLVPVAAPASGYDIANRVIVDAIRLIGHTVSVIGFLQPGHQPAEPDQTRLLGQLEVTNARVGKWQKALWLKDAFLHGEPVSVAKMHAASPAQIRAALDDCGAIDGLILNSVQLPGAFLDVFKAWPCVFVAHNVEARSAADNAANASNPLTRQLFSRDARLLARLEGALCKASRHVFTLAKADLQELGVGQGDRASVLPLVTSVTPPEGPAPRAPLYDAGMIGSWTWAANRAGLDWFLSEIVPRLPEDFTIAIAGGYGATPPPAPGNVRFLGRVDDARAFVRACRIIPLISRTGTGVQLKTIETFEMGLPSVATQNALRGIAARPENCVAAEEPAAFAAALSNLVDRARAGEALDGDGRAFHARQLDGLTAALASGLAQCRPHG</sequence>
<dbReference type="Gene3D" id="3.40.50.2000">
    <property type="entry name" value="Glycogen Phosphorylase B"/>
    <property type="match status" value="1"/>
</dbReference>
<comment type="caution">
    <text evidence="1">The sequence shown here is derived from an EMBL/GenBank/DDBJ whole genome shotgun (WGS) entry which is preliminary data.</text>
</comment>
<name>A0ABT3YCE3_9HYPH</name>
<evidence type="ECO:0000313" key="1">
    <source>
        <dbReference type="EMBL" id="MCY0093544.1"/>
    </source>
</evidence>
<dbReference type="Pfam" id="PF13692">
    <property type="entry name" value="Glyco_trans_1_4"/>
    <property type="match status" value="1"/>
</dbReference>
<proteinExistence type="predicted"/>
<evidence type="ECO:0000313" key="2">
    <source>
        <dbReference type="Proteomes" id="UP001081283"/>
    </source>
</evidence>
<accession>A0ABT3YCE3</accession>
<dbReference type="EMBL" id="JAOVZQ010000001">
    <property type="protein sequence ID" value="MCY0093544.1"/>
    <property type="molecule type" value="Genomic_DNA"/>
</dbReference>
<organism evidence="1 2">
    <name type="scientific">Hoeflea ulvae</name>
    <dbReference type="NCBI Taxonomy" id="2983764"/>
    <lineage>
        <taxon>Bacteria</taxon>
        <taxon>Pseudomonadati</taxon>
        <taxon>Pseudomonadota</taxon>
        <taxon>Alphaproteobacteria</taxon>
        <taxon>Hyphomicrobiales</taxon>
        <taxon>Rhizobiaceae</taxon>
        <taxon>Hoeflea</taxon>
    </lineage>
</organism>
<dbReference type="SUPFAM" id="SSF53756">
    <property type="entry name" value="UDP-Glycosyltransferase/glycogen phosphorylase"/>
    <property type="match status" value="1"/>
</dbReference>
<gene>
    <name evidence="1" type="ORF">OEG82_05860</name>
</gene>
<reference evidence="1" key="1">
    <citation type="submission" date="2022-10" db="EMBL/GenBank/DDBJ databases">
        <title>Hoeflea sp. J2-29, isolated from marine algae.</title>
        <authorList>
            <person name="Kristyanto S."/>
            <person name="Kim J.M."/>
            <person name="Jeon C.O."/>
        </authorList>
    </citation>
    <scope>NUCLEOTIDE SEQUENCE</scope>
    <source>
        <strain evidence="1">J2-29</strain>
    </source>
</reference>
<protein>
    <submittedName>
        <fullName evidence="1">Glycosyltransferase family 4 protein</fullName>
    </submittedName>
</protein>
<keyword evidence="2" id="KW-1185">Reference proteome</keyword>
<dbReference type="Proteomes" id="UP001081283">
    <property type="component" value="Unassembled WGS sequence"/>
</dbReference>
<dbReference type="RefSeq" id="WP_267611497.1">
    <property type="nucleotide sequence ID" value="NZ_JAOVZQ010000001.1"/>
</dbReference>